<dbReference type="OrthoDB" id="183980at2"/>
<gene>
    <name evidence="2" type="ORF">BLE401_12945</name>
</gene>
<feature type="transmembrane region" description="Helical" evidence="1">
    <location>
        <begin position="253"/>
        <end position="276"/>
    </location>
</feature>
<dbReference type="STRING" id="288004.AL038_11325"/>
<dbReference type="RefSeq" id="WP_062152917.1">
    <property type="nucleotide sequence ID" value="NZ_CP012373.2"/>
</dbReference>
<protein>
    <recommendedName>
        <fullName evidence="4">DUF4129 domain-containing protein</fullName>
    </recommendedName>
</protein>
<keyword evidence="1" id="KW-1133">Transmembrane helix</keyword>
<feature type="transmembrane region" description="Helical" evidence="1">
    <location>
        <begin position="211"/>
        <end position="232"/>
    </location>
</feature>
<feature type="transmembrane region" description="Helical" evidence="1">
    <location>
        <begin position="353"/>
        <end position="374"/>
    </location>
</feature>
<accession>A0A2N9YH14</accession>
<dbReference type="KEGG" id="blep:AL038_11325"/>
<sequence>MQVERVTTVIRLRNQWEAIDLGFSLVRQNALRFYPLWFAIFLPISLAVYGLVYWLLPSYLWVATLLIWWLKPLYDPFILYFFSRAVFGEYPTVWQALREIKSILKVRLVIYLLFLNRFSVYRALKLPVWQLEGLRGKEARKRGALLGGQKTSARATWLIFVCVHFEWIFYLAPFVLVSMLFPTSDSLVLKLFAFDDQSDSLWFFSLKFSSYLLAISIIEPLYVVAGFTLYLNRRTQLEAWDIELMFHRIASRLAHVTHLPVMLLLLVLGCVLFGAYPVVSYADGDTAVSVKIDVDKLHTKRVINEVFTAPEFQTVEEFYAWERTTKVVPPSGDTVDKYINFDLSISLSEIIRYLLWGCVGIALAVIVLSIVDWLKKQSFFENSRRKKRAVNLHTLHQPLVETIELPDDIADVAWQLWQQGKQHEAVSLLYRGTVRRLCQQYQLALYDSATEGECLRVVRQYAVSELTAYFLTLTRTWQTIAYAQEIPATSTVQTLCHEWQNFFNVEKMVKIQAIKPNTIHQ</sequence>
<feature type="transmembrane region" description="Helical" evidence="1">
    <location>
        <begin position="33"/>
        <end position="56"/>
    </location>
</feature>
<dbReference type="EMBL" id="CP018889">
    <property type="protein sequence ID" value="AUI69506.1"/>
    <property type="molecule type" value="Genomic_DNA"/>
</dbReference>
<proteinExistence type="predicted"/>
<name>A0A2N9YH14_9GAMM</name>
<evidence type="ECO:0000313" key="2">
    <source>
        <dbReference type="EMBL" id="AUI69506.1"/>
    </source>
</evidence>
<keyword evidence="3" id="KW-1185">Reference proteome</keyword>
<evidence type="ECO:0000256" key="1">
    <source>
        <dbReference type="SAM" id="Phobius"/>
    </source>
</evidence>
<reference evidence="3" key="1">
    <citation type="submission" date="2016-12" db="EMBL/GenBank/DDBJ databases">
        <title>Complete Genome Sequence of Beggiatoa leptomitiformis D-401.</title>
        <authorList>
            <person name="Fomenkov A."/>
            <person name="Vincze T."/>
            <person name="Grabovich M."/>
            <person name="Anton B.P."/>
            <person name="Dubinina G."/>
            <person name="Orlova M."/>
            <person name="Belousova E."/>
            <person name="Roberts R.J."/>
        </authorList>
    </citation>
    <scope>NUCLEOTIDE SEQUENCE [LARGE SCALE GENOMIC DNA]</scope>
    <source>
        <strain evidence="3">D-401</strain>
    </source>
</reference>
<organism evidence="2 3">
    <name type="scientific">Beggiatoa leptomitoformis</name>
    <dbReference type="NCBI Taxonomy" id="288004"/>
    <lineage>
        <taxon>Bacteria</taxon>
        <taxon>Pseudomonadati</taxon>
        <taxon>Pseudomonadota</taxon>
        <taxon>Gammaproteobacteria</taxon>
        <taxon>Thiotrichales</taxon>
        <taxon>Thiotrichaceae</taxon>
        <taxon>Beggiatoa</taxon>
    </lineage>
</organism>
<evidence type="ECO:0008006" key="4">
    <source>
        <dbReference type="Google" id="ProtNLM"/>
    </source>
</evidence>
<feature type="transmembrane region" description="Helical" evidence="1">
    <location>
        <begin position="157"/>
        <end position="181"/>
    </location>
</feature>
<keyword evidence="1" id="KW-0472">Membrane</keyword>
<dbReference type="AlphaFoldDB" id="A0A2N9YH14"/>
<keyword evidence="1" id="KW-0812">Transmembrane</keyword>
<evidence type="ECO:0000313" key="3">
    <source>
        <dbReference type="Proteomes" id="UP000234271"/>
    </source>
</evidence>
<dbReference type="Proteomes" id="UP000234271">
    <property type="component" value="Chromosome"/>
</dbReference>